<dbReference type="CDD" id="cd03487">
    <property type="entry name" value="RT_Bac_retron_II"/>
    <property type="match status" value="1"/>
</dbReference>
<dbReference type="AlphaFoldDB" id="A0A8I1KAG6"/>
<evidence type="ECO:0000256" key="4">
    <source>
        <dbReference type="ARBA" id="ARBA00022723"/>
    </source>
</evidence>
<evidence type="ECO:0000256" key="5">
    <source>
        <dbReference type="ARBA" id="ARBA00022842"/>
    </source>
</evidence>
<dbReference type="Pfam" id="PF00078">
    <property type="entry name" value="RVT_1"/>
    <property type="match status" value="1"/>
</dbReference>
<gene>
    <name evidence="11" type="ORF">JFT45_25585</name>
</gene>
<dbReference type="PANTHER" id="PTHR34047">
    <property type="entry name" value="NUCLEAR INTRON MATURASE 1, MITOCHONDRIAL-RELATED"/>
    <property type="match status" value="1"/>
</dbReference>
<organism evidence="11 12">
    <name type="scientific">Pseudomonas psychrophila</name>
    <dbReference type="NCBI Taxonomy" id="122355"/>
    <lineage>
        <taxon>Bacteria</taxon>
        <taxon>Pseudomonadati</taxon>
        <taxon>Pseudomonadota</taxon>
        <taxon>Gammaproteobacteria</taxon>
        <taxon>Pseudomonadales</taxon>
        <taxon>Pseudomonadaceae</taxon>
        <taxon>Pseudomonas</taxon>
    </lineage>
</organism>
<keyword evidence="7" id="KW-0051">Antiviral defense</keyword>
<dbReference type="Pfam" id="PF13365">
    <property type="entry name" value="Trypsin_2"/>
    <property type="match status" value="1"/>
</dbReference>
<evidence type="ECO:0000256" key="6">
    <source>
        <dbReference type="ARBA" id="ARBA00022918"/>
    </source>
</evidence>
<dbReference type="InterPro" id="IPR043502">
    <property type="entry name" value="DNA/RNA_pol_sf"/>
</dbReference>
<dbReference type="GO" id="GO:0003964">
    <property type="term" value="F:RNA-directed DNA polymerase activity"/>
    <property type="evidence" value="ECO:0007669"/>
    <property type="project" value="UniProtKB-KW"/>
</dbReference>
<dbReference type="InterPro" id="IPR000123">
    <property type="entry name" value="Reverse_transcriptase_msDNA"/>
</dbReference>
<dbReference type="InterPro" id="IPR000477">
    <property type="entry name" value="RT_dom"/>
</dbReference>
<dbReference type="SUPFAM" id="SSF50494">
    <property type="entry name" value="Trypsin-like serine proteases"/>
    <property type="match status" value="1"/>
</dbReference>
<name>A0A8I1KAG6_9PSED</name>
<dbReference type="EC" id="2.7.7.49" evidence="1"/>
<dbReference type="SUPFAM" id="SSF56672">
    <property type="entry name" value="DNA/RNA polymerases"/>
    <property type="match status" value="1"/>
</dbReference>
<dbReference type="PRINTS" id="PR00866">
    <property type="entry name" value="RNADNAPOLMS"/>
</dbReference>
<evidence type="ECO:0000259" key="10">
    <source>
        <dbReference type="PROSITE" id="PS50878"/>
    </source>
</evidence>
<dbReference type="Proteomes" id="UP000658390">
    <property type="component" value="Unassembled WGS sequence"/>
</dbReference>
<keyword evidence="3" id="KW-0548">Nucleotidyltransferase</keyword>
<evidence type="ECO:0000256" key="3">
    <source>
        <dbReference type="ARBA" id="ARBA00022695"/>
    </source>
</evidence>
<dbReference type="RefSeq" id="WP_198823101.1">
    <property type="nucleotide sequence ID" value="NZ_JAEKCZ010000039.1"/>
</dbReference>
<evidence type="ECO:0000313" key="11">
    <source>
        <dbReference type="EMBL" id="MBJ2259876.1"/>
    </source>
</evidence>
<proteinExistence type="inferred from homology"/>
<evidence type="ECO:0000256" key="9">
    <source>
        <dbReference type="ARBA" id="ARBA00048173"/>
    </source>
</evidence>
<dbReference type="GO" id="GO:0051607">
    <property type="term" value="P:defense response to virus"/>
    <property type="evidence" value="ECO:0007669"/>
    <property type="project" value="UniProtKB-KW"/>
</dbReference>
<feature type="domain" description="Reverse transcriptase" evidence="10">
    <location>
        <begin position="32"/>
        <end position="267"/>
    </location>
</feature>
<keyword evidence="4" id="KW-0479">Metal-binding</keyword>
<evidence type="ECO:0000256" key="8">
    <source>
        <dbReference type="ARBA" id="ARBA00034120"/>
    </source>
</evidence>
<comment type="caution">
    <text evidence="11">The sequence shown here is derived from an EMBL/GenBank/DDBJ whole genome shotgun (WGS) entry which is preliminary data.</text>
</comment>
<dbReference type="GO" id="GO:0003723">
    <property type="term" value="F:RNA binding"/>
    <property type="evidence" value="ECO:0007669"/>
    <property type="project" value="InterPro"/>
</dbReference>
<comment type="catalytic activity">
    <reaction evidence="9">
        <text>DNA(n) + a 2'-deoxyribonucleoside 5'-triphosphate = DNA(n+1) + diphosphate</text>
        <dbReference type="Rhea" id="RHEA:22508"/>
        <dbReference type="Rhea" id="RHEA-COMP:17339"/>
        <dbReference type="Rhea" id="RHEA-COMP:17340"/>
        <dbReference type="ChEBI" id="CHEBI:33019"/>
        <dbReference type="ChEBI" id="CHEBI:61560"/>
        <dbReference type="ChEBI" id="CHEBI:173112"/>
        <dbReference type="EC" id="2.7.7.49"/>
    </reaction>
</comment>
<evidence type="ECO:0000256" key="1">
    <source>
        <dbReference type="ARBA" id="ARBA00012493"/>
    </source>
</evidence>
<evidence type="ECO:0000313" key="12">
    <source>
        <dbReference type="Proteomes" id="UP000658390"/>
    </source>
</evidence>
<keyword evidence="2" id="KW-0808">Transferase</keyword>
<dbReference type="EMBL" id="JAEKCZ010000039">
    <property type="protein sequence ID" value="MBJ2259876.1"/>
    <property type="molecule type" value="Genomic_DNA"/>
</dbReference>
<sequence>MDEGSLVDESLRLTNESDVDDLANILGTTYSKIKYFYYNRRVASHYSTFSIPKKSGGKRQILAPNNQLKVLQKRLARQLSFLYKPNPRATAFLSNSSIVRNASFHTRKNFVFNIDLKDFFPSITFARVRAMLISQPYELKPETATVIAHLATVDGKLPQGSPCSPIISNMICASLDTQLRTLANRHKASYTRYADDITFSFYVPMQYLPQDIVVLGDSGSGSGKTHHVVLVGAVLRDIISKKGFVINSKKVRLQRRDEKQVVTGLVVNQKVNTDRRYIRTTSAMINSLSILGVDNANLIHKAKSPDASTELSAHVFGRLLFIHQVKGIDSPVYRRLAMRFNQLETQYKAPLAKLIEVYEDAGMKHNQLNIRRCWVIESEEWSTQATGFMLENNIMITCAHAFNYKLNLDIDSDVQYGNAHGCDEVWFEECVVYRVNDKTKKYTAKALFLDKHRDLAVVSINQVDEKFEFFRLEETLQVAIGDKVSVLGFPNIKVGSTDVCRFWAAVDNKYVRSTIECGSVDKVLYSGNSGGPLINSNQHVVGVVRRGAAGDPEGTNEFVCAPEVVKVLKEFQSSLVMV</sequence>
<dbReference type="InterPro" id="IPR009003">
    <property type="entry name" value="Peptidase_S1_PA"/>
</dbReference>
<dbReference type="GO" id="GO:0046872">
    <property type="term" value="F:metal ion binding"/>
    <property type="evidence" value="ECO:0007669"/>
    <property type="project" value="UniProtKB-KW"/>
</dbReference>
<accession>A0A8I1KAG6</accession>
<evidence type="ECO:0000256" key="7">
    <source>
        <dbReference type="ARBA" id="ARBA00023118"/>
    </source>
</evidence>
<keyword evidence="5" id="KW-0460">Magnesium</keyword>
<dbReference type="PANTHER" id="PTHR34047:SF7">
    <property type="entry name" value="RNA-DIRECTED DNA POLYMERASE"/>
    <property type="match status" value="1"/>
</dbReference>
<comment type="similarity">
    <text evidence="8">Belongs to the bacterial reverse transcriptase family.</text>
</comment>
<reference evidence="11" key="1">
    <citation type="submission" date="2020-12" db="EMBL/GenBank/DDBJ databases">
        <title>Antibiotic resistance and phylogeny of Pseudomonas spp. isolated over three decades from chicken meat in the Norwegian food chain.</title>
        <authorList>
            <person name="Moen B."/>
        </authorList>
    </citation>
    <scope>NUCLEOTIDE SEQUENCE</scope>
    <source>
        <strain evidence="11">MF6762</strain>
    </source>
</reference>
<keyword evidence="6" id="KW-0695">RNA-directed DNA polymerase</keyword>
<evidence type="ECO:0000256" key="2">
    <source>
        <dbReference type="ARBA" id="ARBA00022679"/>
    </source>
</evidence>
<dbReference type="InterPro" id="IPR051083">
    <property type="entry name" value="GrpII_Intron_Splice-Mob/Def"/>
</dbReference>
<dbReference type="Gene3D" id="2.40.10.120">
    <property type="match status" value="1"/>
</dbReference>
<protein>
    <recommendedName>
        <fullName evidence="1">RNA-directed DNA polymerase</fullName>
        <ecNumber evidence="1">2.7.7.49</ecNumber>
    </recommendedName>
</protein>
<dbReference type="PROSITE" id="PS50878">
    <property type="entry name" value="RT_POL"/>
    <property type="match status" value="1"/>
</dbReference>